<dbReference type="NCBIfam" id="NF003805">
    <property type="entry name" value="PRK05395.1-2"/>
    <property type="match status" value="1"/>
</dbReference>
<dbReference type="PROSITE" id="PS01029">
    <property type="entry name" value="DEHYDROQUINASE_II"/>
    <property type="match status" value="1"/>
</dbReference>
<reference evidence="12 13" key="1">
    <citation type="submission" date="2022-10" db="EMBL/GenBank/DDBJ databases">
        <title>The complete genomes of actinobacterial strains from the NBC collection.</title>
        <authorList>
            <person name="Joergensen T.S."/>
            <person name="Alvarez Arevalo M."/>
            <person name="Sterndorff E.B."/>
            <person name="Faurdal D."/>
            <person name="Vuksanovic O."/>
            <person name="Mourched A.-S."/>
            <person name="Charusanti P."/>
            <person name="Shaw S."/>
            <person name="Blin K."/>
            <person name="Weber T."/>
        </authorList>
    </citation>
    <scope>NUCLEOTIDE SEQUENCE [LARGE SCALE GENOMIC DNA]</scope>
    <source>
        <strain evidence="12 13">NBC_00319</strain>
    </source>
</reference>
<comment type="pathway">
    <text evidence="2 8">Metabolic intermediate biosynthesis; chorismate biosynthesis; chorismate from D-erythrose 4-phosphate and phosphoenolpyruvate: step 3/7.</text>
</comment>
<comment type="subunit">
    <text evidence="4 8">Homododecamer.</text>
</comment>
<evidence type="ECO:0000256" key="9">
    <source>
        <dbReference type="PIRSR" id="PIRSR001399-1"/>
    </source>
</evidence>
<sequence>MSQRSRTVLLLNGPNLNMLGTRQPEVYGPATLADVVELAQRTADELGLTLVARQTNHEGEMLDWIHAARGTVDAIVVNPGGWTHTSVALRDALVIPEVPIVEVHISNVAAREDFRHHSYVSPIASAVIAGCGVSGYGYALRRVAELLDTQ</sequence>
<dbReference type="AlphaFoldDB" id="A0AAU4JX46"/>
<evidence type="ECO:0000256" key="7">
    <source>
        <dbReference type="ARBA" id="ARBA00023239"/>
    </source>
</evidence>
<feature type="active site" description="Proton acceptor" evidence="8 9">
    <location>
        <position position="27"/>
    </location>
</feature>
<organism evidence="12 13">
    <name type="scientific">Williamsia herbipolensis</name>
    <dbReference type="NCBI Taxonomy" id="1603258"/>
    <lineage>
        <taxon>Bacteria</taxon>
        <taxon>Bacillati</taxon>
        <taxon>Actinomycetota</taxon>
        <taxon>Actinomycetes</taxon>
        <taxon>Mycobacteriales</taxon>
        <taxon>Nocardiaceae</taxon>
        <taxon>Williamsia</taxon>
    </lineage>
</organism>
<dbReference type="Pfam" id="PF01220">
    <property type="entry name" value="DHquinase_II"/>
    <property type="match status" value="1"/>
</dbReference>
<dbReference type="Proteomes" id="UP001432128">
    <property type="component" value="Chromosome"/>
</dbReference>
<dbReference type="CDD" id="cd00466">
    <property type="entry name" value="DHQase_II"/>
    <property type="match status" value="1"/>
</dbReference>
<dbReference type="NCBIfam" id="NF003806">
    <property type="entry name" value="PRK05395.1-3"/>
    <property type="match status" value="1"/>
</dbReference>
<name>A0AAU4JX46_9NOCA</name>
<evidence type="ECO:0000256" key="4">
    <source>
        <dbReference type="ARBA" id="ARBA00011193"/>
    </source>
</evidence>
<feature type="binding site" evidence="8 10">
    <location>
        <position position="91"/>
    </location>
    <ligand>
        <name>substrate</name>
    </ligand>
</feature>
<protein>
    <recommendedName>
        <fullName evidence="5 8">3-dehydroquinate dehydratase</fullName>
        <shortName evidence="8">3-dehydroquinase</shortName>
        <ecNumber evidence="5 8">4.2.1.10</ecNumber>
    </recommendedName>
    <alternativeName>
        <fullName evidence="8">Type II DHQase</fullName>
    </alternativeName>
</protein>
<dbReference type="GO" id="GO:0008652">
    <property type="term" value="P:amino acid biosynthetic process"/>
    <property type="evidence" value="ECO:0007669"/>
    <property type="project" value="UniProtKB-KW"/>
</dbReference>
<evidence type="ECO:0000256" key="10">
    <source>
        <dbReference type="PIRSR" id="PIRSR001399-2"/>
    </source>
</evidence>
<evidence type="ECO:0000256" key="6">
    <source>
        <dbReference type="ARBA" id="ARBA00023141"/>
    </source>
</evidence>
<dbReference type="Gene3D" id="3.40.50.9100">
    <property type="entry name" value="Dehydroquinase, class II"/>
    <property type="match status" value="1"/>
</dbReference>
<evidence type="ECO:0000313" key="13">
    <source>
        <dbReference type="Proteomes" id="UP001432128"/>
    </source>
</evidence>
<evidence type="ECO:0000256" key="8">
    <source>
        <dbReference type="HAMAP-Rule" id="MF_00169"/>
    </source>
</evidence>
<dbReference type="PANTHER" id="PTHR21272">
    <property type="entry name" value="CATABOLIC 3-DEHYDROQUINASE"/>
    <property type="match status" value="1"/>
</dbReference>
<dbReference type="PANTHER" id="PTHR21272:SF3">
    <property type="entry name" value="CATABOLIC 3-DEHYDROQUINASE"/>
    <property type="match status" value="1"/>
</dbReference>
<keyword evidence="6 8" id="KW-0057">Aromatic amino acid biosynthesis</keyword>
<evidence type="ECO:0000256" key="5">
    <source>
        <dbReference type="ARBA" id="ARBA00012060"/>
    </source>
</evidence>
<feature type="site" description="Transition state stabilizer" evidence="8 11">
    <location>
        <position position="22"/>
    </location>
</feature>
<keyword evidence="7 8" id="KW-0456">Lyase</keyword>
<dbReference type="InterPro" id="IPR036441">
    <property type="entry name" value="DHquinase_II_sf"/>
</dbReference>
<dbReference type="InterPro" id="IPR018509">
    <property type="entry name" value="DHquinase_II_CS"/>
</dbReference>
<dbReference type="EMBL" id="CP108021">
    <property type="protein sequence ID" value="WUM18341.1"/>
    <property type="molecule type" value="Genomic_DNA"/>
</dbReference>
<feature type="active site" description="Proton donor" evidence="8 9">
    <location>
        <position position="104"/>
    </location>
</feature>
<comment type="function">
    <text evidence="8">Catalyzes a trans-dehydration via an enolate intermediate.</text>
</comment>
<keyword evidence="13" id="KW-1185">Reference proteome</keyword>
<keyword evidence="8" id="KW-0028">Amino-acid biosynthesis</keyword>
<evidence type="ECO:0000256" key="2">
    <source>
        <dbReference type="ARBA" id="ARBA00004902"/>
    </source>
</evidence>
<feature type="binding site" evidence="8 10">
    <location>
        <begin position="105"/>
        <end position="106"/>
    </location>
    <ligand>
        <name>substrate</name>
    </ligand>
</feature>
<dbReference type="GO" id="GO:0019631">
    <property type="term" value="P:quinate catabolic process"/>
    <property type="evidence" value="ECO:0007669"/>
    <property type="project" value="TreeGrafter"/>
</dbReference>
<dbReference type="SUPFAM" id="SSF52304">
    <property type="entry name" value="Type II 3-dehydroquinate dehydratase"/>
    <property type="match status" value="1"/>
</dbReference>
<dbReference type="HAMAP" id="MF_00169">
    <property type="entry name" value="AroQ"/>
    <property type="match status" value="1"/>
</dbReference>
<proteinExistence type="inferred from homology"/>
<dbReference type="InterPro" id="IPR001874">
    <property type="entry name" value="DHquinase_II"/>
</dbReference>
<dbReference type="EC" id="4.2.1.10" evidence="5 8"/>
<evidence type="ECO:0000313" key="12">
    <source>
        <dbReference type="EMBL" id="WUM18341.1"/>
    </source>
</evidence>
<accession>A0AAU4JX46</accession>
<evidence type="ECO:0000256" key="3">
    <source>
        <dbReference type="ARBA" id="ARBA00011037"/>
    </source>
</evidence>
<dbReference type="RefSeq" id="WP_328856004.1">
    <property type="nucleotide sequence ID" value="NZ_CP108021.1"/>
</dbReference>
<gene>
    <name evidence="8 12" type="primary">aroQ</name>
    <name evidence="12" type="ORF">OG579_11275</name>
</gene>
<dbReference type="GO" id="GO:0003855">
    <property type="term" value="F:3-dehydroquinate dehydratase activity"/>
    <property type="evidence" value="ECO:0007669"/>
    <property type="project" value="UniProtKB-UniRule"/>
</dbReference>
<feature type="binding site" evidence="8 10">
    <location>
        <position position="78"/>
    </location>
    <ligand>
        <name>substrate</name>
    </ligand>
</feature>
<dbReference type="NCBIfam" id="TIGR01088">
    <property type="entry name" value="aroQ"/>
    <property type="match status" value="1"/>
</dbReference>
<dbReference type="NCBIfam" id="NF003807">
    <property type="entry name" value="PRK05395.1-4"/>
    <property type="match status" value="1"/>
</dbReference>
<comment type="similarity">
    <text evidence="3 8">Belongs to the type-II 3-dehydroquinase family.</text>
</comment>
<comment type="catalytic activity">
    <reaction evidence="1 8">
        <text>3-dehydroquinate = 3-dehydroshikimate + H2O</text>
        <dbReference type="Rhea" id="RHEA:21096"/>
        <dbReference type="ChEBI" id="CHEBI:15377"/>
        <dbReference type="ChEBI" id="CHEBI:16630"/>
        <dbReference type="ChEBI" id="CHEBI:32364"/>
        <dbReference type="EC" id="4.2.1.10"/>
    </reaction>
</comment>
<dbReference type="GO" id="GO:0009423">
    <property type="term" value="P:chorismate biosynthetic process"/>
    <property type="evidence" value="ECO:0007669"/>
    <property type="project" value="UniProtKB-UniRule"/>
</dbReference>
<dbReference type="GO" id="GO:0009073">
    <property type="term" value="P:aromatic amino acid family biosynthetic process"/>
    <property type="evidence" value="ECO:0007669"/>
    <property type="project" value="UniProtKB-KW"/>
</dbReference>
<evidence type="ECO:0000256" key="11">
    <source>
        <dbReference type="PIRSR" id="PIRSR001399-3"/>
    </source>
</evidence>
<dbReference type="PIRSF" id="PIRSF001399">
    <property type="entry name" value="DHquinase_II"/>
    <property type="match status" value="1"/>
</dbReference>
<feature type="binding site" evidence="8 10">
    <location>
        <position position="84"/>
    </location>
    <ligand>
        <name>substrate</name>
    </ligand>
</feature>
<dbReference type="KEGG" id="whr:OG579_11275"/>
<feature type="binding site" evidence="8 10">
    <location>
        <position position="115"/>
    </location>
    <ligand>
        <name>substrate</name>
    </ligand>
</feature>
<evidence type="ECO:0000256" key="1">
    <source>
        <dbReference type="ARBA" id="ARBA00001864"/>
    </source>
</evidence>